<dbReference type="EMBL" id="CAMXCT010006567">
    <property type="protein sequence ID" value="CAI4016100.1"/>
    <property type="molecule type" value="Genomic_DNA"/>
</dbReference>
<protein>
    <submittedName>
        <fullName evidence="2">Uncharacterized protein</fullName>
    </submittedName>
</protein>
<evidence type="ECO:0000256" key="1">
    <source>
        <dbReference type="SAM" id="SignalP"/>
    </source>
</evidence>
<dbReference type="EMBL" id="CAMXCT030006567">
    <property type="protein sequence ID" value="CAL4803412.1"/>
    <property type="molecule type" value="Genomic_DNA"/>
</dbReference>
<reference evidence="2" key="1">
    <citation type="submission" date="2022-10" db="EMBL/GenBank/DDBJ databases">
        <authorList>
            <person name="Chen Y."/>
            <person name="Dougan E. K."/>
            <person name="Chan C."/>
            <person name="Rhodes N."/>
            <person name="Thang M."/>
        </authorList>
    </citation>
    <scope>NUCLEOTIDE SEQUENCE</scope>
</reference>
<dbReference type="Proteomes" id="UP001152797">
    <property type="component" value="Unassembled WGS sequence"/>
</dbReference>
<reference evidence="3" key="2">
    <citation type="submission" date="2024-04" db="EMBL/GenBank/DDBJ databases">
        <authorList>
            <person name="Chen Y."/>
            <person name="Shah S."/>
            <person name="Dougan E. K."/>
            <person name="Thang M."/>
            <person name="Chan C."/>
        </authorList>
    </citation>
    <scope>NUCLEOTIDE SEQUENCE [LARGE SCALE GENOMIC DNA]</scope>
</reference>
<keyword evidence="1" id="KW-0732">Signal</keyword>
<comment type="caution">
    <text evidence="2">The sequence shown here is derived from an EMBL/GenBank/DDBJ whole genome shotgun (WGS) entry which is preliminary data.</text>
</comment>
<organism evidence="2">
    <name type="scientific">Cladocopium goreaui</name>
    <dbReference type="NCBI Taxonomy" id="2562237"/>
    <lineage>
        <taxon>Eukaryota</taxon>
        <taxon>Sar</taxon>
        <taxon>Alveolata</taxon>
        <taxon>Dinophyceae</taxon>
        <taxon>Suessiales</taxon>
        <taxon>Symbiodiniaceae</taxon>
        <taxon>Cladocopium</taxon>
    </lineage>
</organism>
<feature type="chain" id="PRO_5043271684" evidence="1">
    <location>
        <begin position="23"/>
        <end position="143"/>
    </location>
</feature>
<evidence type="ECO:0000313" key="2">
    <source>
        <dbReference type="EMBL" id="CAI4016100.1"/>
    </source>
</evidence>
<feature type="signal peptide" evidence="1">
    <location>
        <begin position="1"/>
        <end position="22"/>
    </location>
</feature>
<sequence length="143" mass="15974">MAASRGAAMLGICLAVWVAGEAWMMRPLPGRSQRLARRAEESNGPRMYYQEDRGTPKGGAFWGRSTEEKWGEFASGEAGRFDKDDLVQAVYPGSQEVYCAQVMKYIGSGDWIVMWVDDMPEDFAKASVLKTDEMEHVRISPVT</sequence>
<dbReference type="AlphaFoldDB" id="A0A9P1DTM0"/>
<dbReference type="OrthoDB" id="10325318at2759"/>
<name>A0A9P1DTM0_9DINO</name>
<keyword evidence="4" id="KW-1185">Reference proteome</keyword>
<gene>
    <name evidence="2" type="ORF">C1SCF055_LOCUS40866</name>
</gene>
<proteinExistence type="predicted"/>
<evidence type="ECO:0000313" key="4">
    <source>
        <dbReference type="Proteomes" id="UP001152797"/>
    </source>
</evidence>
<evidence type="ECO:0000313" key="3">
    <source>
        <dbReference type="EMBL" id="CAL1169475.1"/>
    </source>
</evidence>
<accession>A0A9P1DTM0</accession>
<dbReference type="EMBL" id="CAMXCT020006567">
    <property type="protein sequence ID" value="CAL1169475.1"/>
    <property type="molecule type" value="Genomic_DNA"/>
</dbReference>